<keyword evidence="2" id="KW-1133">Transmembrane helix</keyword>
<keyword evidence="2" id="KW-0472">Membrane</keyword>
<feature type="transmembrane region" description="Helical" evidence="2">
    <location>
        <begin position="284"/>
        <end position="310"/>
    </location>
</feature>
<dbReference type="AlphaFoldDB" id="A0A8D1VGV4"/>
<sequence>MSLSWRRKSLATDLPCSNPPDLELGAGAGLSTGLWQPSSQGSTCGGDPRPRPLAGWIPTPGGGGELKQPEPAPTLGLANQTLRSQTSGYAPRRVRGGAEVPAPSFGVWVGRRGPRRQRGRAGGLRRPAPLARVAMQGPAGNTSRALPGGPPSTVASGAGRCESGALMHSFGIFLQGLLGVVAFSTLLLKRFREPKHERRPWRIWFLDTSKQAIGMLFIHFANVYLADLTEEDPCSLYLINFLLDATVGMLLIYVGVRAVSVLVEWQQWESLRFGEYGDPLQCGAWVGQCALYIVIMIFEKSVVFIVLLILQWKKVALLNPIENPDLKLAIVMLIVPFFVNALMFWVVDNFLMRKGRTKAKLEERGANQDSRNGSKVRYRRAASHEESESEILISADDEMEESDVEEDLRRLTPLKPAKKKKHRFGLPV</sequence>
<proteinExistence type="predicted"/>
<feature type="compositionally biased region" description="Polar residues" evidence="1">
    <location>
        <begin position="33"/>
        <end position="42"/>
    </location>
</feature>
<feature type="region of interest" description="Disordered" evidence="1">
    <location>
        <begin position="1"/>
        <end position="74"/>
    </location>
</feature>
<dbReference type="PANTHER" id="PTHR31735">
    <property type="entry name" value="VACUOLAR MEMBRANE PROTEIN YPL162C"/>
    <property type="match status" value="1"/>
</dbReference>
<evidence type="ECO:0000313" key="4">
    <source>
        <dbReference type="Proteomes" id="UP000694723"/>
    </source>
</evidence>
<feature type="region of interest" description="Disordered" evidence="1">
    <location>
        <begin position="361"/>
        <end position="412"/>
    </location>
</feature>
<dbReference type="InterPro" id="IPR022127">
    <property type="entry name" value="STIMATE/YPL162C"/>
</dbReference>
<feature type="transmembrane region" description="Helical" evidence="2">
    <location>
        <begin position="170"/>
        <end position="191"/>
    </location>
</feature>
<dbReference type="PANTHER" id="PTHR31735:SF2">
    <property type="entry name" value="STORE-OPERATED CALCIUM ENTRY REGULATOR STIMATE"/>
    <property type="match status" value="1"/>
</dbReference>
<evidence type="ECO:0008006" key="5">
    <source>
        <dbReference type="Google" id="ProtNLM"/>
    </source>
</evidence>
<name>A0A8D1VGV4_PIG</name>
<feature type="transmembrane region" description="Helical" evidence="2">
    <location>
        <begin position="203"/>
        <end position="225"/>
    </location>
</feature>
<accession>A0A8D1VGV4</accession>
<protein>
    <recommendedName>
        <fullName evidence="5">STIM activating enhancer</fullName>
    </recommendedName>
</protein>
<feature type="compositionally biased region" description="Acidic residues" evidence="1">
    <location>
        <begin position="395"/>
        <end position="406"/>
    </location>
</feature>
<evidence type="ECO:0000256" key="1">
    <source>
        <dbReference type="SAM" id="MobiDB-lite"/>
    </source>
</evidence>
<organism evidence="3 4">
    <name type="scientific">Sus scrofa</name>
    <name type="common">Pig</name>
    <dbReference type="NCBI Taxonomy" id="9823"/>
    <lineage>
        <taxon>Eukaryota</taxon>
        <taxon>Metazoa</taxon>
        <taxon>Chordata</taxon>
        <taxon>Craniata</taxon>
        <taxon>Vertebrata</taxon>
        <taxon>Euteleostomi</taxon>
        <taxon>Mammalia</taxon>
        <taxon>Eutheria</taxon>
        <taxon>Laurasiatheria</taxon>
        <taxon>Artiodactyla</taxon>
        <taxon>Suina</taxon>
        <taxon>Suidae</taxon>
        <taxon>Sus</taxon>
    </lineage>
</organism>
<feature type="transmembrane region" description="Helical" evidence="2">
    <location>
        <begin position="237"/>
        <end position="263"/>
    </location>
</feature>
<dbReference type="Pfam" id="PF12400">
    <property type="entry name" value="STIMATE"/>
    <property type="match status" value="1"/>
</dbReference>
<reference evidence="3" key="1">
    <citation type="submission" date="2025-08" db="UniProtKB">
        <authorList>
            <consortium name="Ensembl"/>
        </authorList>
    </citation>
    <scope>IDENTIFICATION</scope>
</reference>
<feature type="transmembrane region" description="Helical" evidence="2">
    <location>
        <begin position="330"/>
        <end position="351"/>
    </location>
</feature>
<dbReference type="Proteomes" id="UP000694723">
    <property type="component" value="Unplaced"/>
</dbReference>
<evidence type="ECO:0000256" key="2">
    <source>
        <dbReference type="SAM" id="Phobius"/>
    </source>
</evidence>
<keyword evidence="2" id="KW-0812">Transmembrane</keyword>
<evidence type="ECO:0000313" key="3">
    <source>
        <dbReference type="Ensembl" id="ENSSSCP00060024203.1"/>
    </source>
</evidence>
<dbReference type="Ensembl" id="ENSSSCT00060056568.1">
    <property type="protein sequence ID" value="ENSSSCP00060024203.1"/>
    <property type="gene ID" value="ENSSSCG00060041718.1"/>
</dbReference>